<dbReference type="Gene3D" id="3.30.70.2540">
    <property type="entry name" value="CRISPR-associated endoribonuclease Cas6/Csy4"/>
    <property type="match status" value="1"/>
</dbReference>
<keyword evidence="2" id="KW-1185">Reference proteome</keyword>
<name>A0ABQ5LEJ1_9GAMM</name>
<reference evidence="1" key="1">
    <citation type="submission" date="2022-06" db="EMBL/GenBank/DDBJ databases">
        <title>Draft genome sequences of Pragia fontium str. JCM24417.</title>
        <authorList>
            <person name="Wakabayashi Y."/>
            <person name="Kojima K."/>
        </authorList>
    </citation>
    <scope>NUCLEOTIDE SEQUENCE</scope>
    <source>
        <strain evidence="1">JCM 24417</strain>
    </source>
</reference>
<organism evidence="1 2">
    <name type="scientific">Pragia fontium</name>
    <dbReference type="NCBI Taxonomy" id="82985"/>
    <lineage>
        <taxon>Bacteria</taxon>
        <taxon>Pseudomonadati</taxon>
        <taxon>Pseudomonadota</taxon>
        <taxon>Gammaproteobacteria</taxon>
        <taxon>Enterobacterales</taxon>
        <taxon>Budviciaceae</taxon>
        <taxon>Pragia</taxon>
    </lineage>
</organism>
<dbReference type="CDD" id="cd09739">
    <property type="entry name" value="Cas6_I-F"/>
    <property type="match status" value="1"/>
</dbReference>
<dbReference type="InterPro" id="IPR042564">
    <property type="entry name" value="CRISPR-Cas6/Csy4_sf"/>
</dbReference>
<evidence type="ECO:0000313" key="1">
    <source>
        <dbReference type="EMBL" id="GKX62019.1"/>
    </source>
</evidence>
<dbReference type="Proteomes" id="UP001059610">
    <property type="component" value="Unassembled WGS sequence"/>
</dbReference>
<evidence type="ECO:0000313" key="2">
    <source>
        <dbReference type="Proteomes" id="UP001059610"/>
    </source>
</evidence>
<proteinExistence type="predicted"/>
<dbReference type="Pfam" id="PF09618">
    <property type="entry name" value="Cas_Csy4"/>
    <property type="match status" value="1"/>
</dbReference>
<sequence length="204" mass="23228">MDSYIDIQILHNPEIASALVMNQLFYQLHLTLVENESPVAVSFPDYHVDADNHRNNTLGNRLRLHGSATALNSLNIQQYLVDISNYALLGEIKPVPDVVQGYAAFVRKHSKSPRDIDRKRQYLLKKAGGEWNDMAEKSLSRFIEKLRCQLPFIHLVSHSSKPAEDGGKNYFHLFINKETGEVQQGKLTKYGLSDVQHRTTVPIF</sequence>
<gene>
    <name evidence="1" type="ORF">SOASR032_05880</name>
</gene>
<protein>
    <submittedName>
        <fullName evidence="1">Type I-F CRISPR-associated endoribonuclease Cas6/Csy4</fullName>
    </submittedName>
</protein>
<dbReference type="RefSeq" id="WP_126467415.1">
    <property type="nucleotide sequence ID" value="NZ_BRLJ01000001.1"/>
</dbReference>
<dbReference type="EMBL" id="BRLJ01000001">
    <property type="protein sequence ID" value="GKX62019.1"/>
    <property type="molecule type" value="Genomic_DNA"/>
</dbReference>
<dbReference type="InterPro" id="IPR013396">
    <property type="entry name" value="CRISPR-assoc_prot_Csy4"/>
</dbReference>
<accession>A0ABQ5LEJ1</accession>
<comment type="caution">
    <text evidence="1">The sequence shown here is derived from an EMBL/GenBank/DDBJ whole genome shotgun (WGS) entry which is preliminary data.</text>
</comment>
<dbReference type="NCBIfam" id="TIGR02563">
    <property type="entry name" value="cas_Csy4"/>
    <property type="match status" value="1"/>
</dbReference>